<organism evidence="1">
    <name type="scientific">uncultured Caudovirales phage</name>
    <dbReference type="NCBI Taxonomy" id="2100421"/>
    <lineage>
        <taxon>Viruses</taxon>
        <taxon>Duplodnaviria</taxon>
        <taxon>Heunggongvirae</taxon>
        <taxon>Uroviricota</taxon>
        <taxon>Caudoviricetes</taxon>
        <taxon>Peduoviridae</taxon>
        <taxon>Maltschvirus</taxon>
        <taxon>Maltschvirus maltsch</taxon>
    </lineage>
</organism>
<reference evidence="1" key="1">
    <citation type="submission" date="2020-05" db="EMBL/GenBank/DDBJ databases">
        <authorList>
            <person name="Chiriac C."/>
            <person name="Salcher M."/>
            <person name="Ghai R."/>
            <person name="Kavagutti S V."/>
        </authorList>
    </citation>
    <scope>NUCLEOTIDE SEQUENCE</scope>
</reference>
<sequence length="235" mass="26275">MAKTKNVGIIGDTHFPFCHPKYLDFCYEVFNKFQCSEIVHIGDEVDNHAISFHETNPNGESASKEAIMAMQQLNIWYKRFPNVKVCIGNHSALHKRKAIANGLPERFIKTYEDAWEAPKGWKWALEWEIDGVLYTHGTGSSGQAGAINRARDARQSTVIGHIHSFGGVLYSSSDKDMIFGMNVGCGIDINAYAMEYSRPFPKRPTLGCGVVLDNGRIAIFVPMPLGSKIIRLPRK</sequence>
<dbReference type="EMBL" id="LR798216">
    <property type="protein sequence ID" value="CAB5194491.1"/>
    <property type="molecule type" value="Genomic_DNA"/>
</dbReference>
<name>A0A6J7WFV5_9CAUD</name>
<accession>A0A6J7WFV5</accession>
<proteinExistence type="predicted"/>
<protein>
    <submittedName>
        <fullName evidence="1">Calcineurin-like phosphoesterase domain, lpxH type</fullName>
    </submittedName>
</protein>
<evidence type="ECO:0000313" key="1">
    <source>
        <dbReference type="EMBL" id="CAB5194491.1"/>
    </source>
</evidence>
<dbReference type="InterPro" id="IPR029052">
    <property type="entry name" value="Metallo-depent_PP-like"/>
</dbReference>
<dbReference type="Gene3D" id="3.60.21.10">
    <property type="match status" value="1"/>
</dbReference>
<gene>
    <name evidence="1" type="ORF">UFOVP174_8</name>
</gene>
<dbReference type="SUPFAM" id="SSF56300">
    <property type="entry name" value="Metallo-dependent phosphatases"/>
    <property type="match status" value="1"/>
</dbReference>